<comment type="caution">
    <text evidence="4">The sequence shown here is derived from an EMBL/GenBank/DDBJ whole genome shotgun (WGS) entry which is preliminary data.</text>
</comment>
<evidence type="ECO:0000313" key="4">
    <source>
        <dbReference type="EMBL" id="PWK19238.1"/>
    </source>
</evidence>
<evidence type="ECO:0000256" key="1">
    <source>
        <dbReference type="ARBA" id="ARBA00010556"/>
    </source>
</evidence>
<dbReference type="SUPFAM" id="SSF49464">
    <property type="entry name" value="Carboxypeptidase regulatory domain-like"/>
    <property type="match status" value="1"/>
</dbReference>
<dbReference type="InterPro" id="IPR051802">
    <property type="entry name" value="YfhM-like"/>
</dbReference>
<dbReference type="EMBL" id="QGGP01000003">
    <property type="protein sequence ID" value="PWK19238.1"/>
    <property type="molecule type" value="Genomic_DNA"/>
</dbReference>
<sequence length="2105" mass="242576">MKNYITIITIILFAQFSQAQNNYYDKMWKQVEAFESEELPKSALEIVEQIEIFAKKENNKPQLIKTLLFKSKFALILEDEAQLKVVTDFKSEISKNKAPIKNVLENMLATIYWQYFQQNRYKFYNRTKVDDKTIATDFRTWDLETLFNEIQLHYNNSLKNGLLLQQEDLSAYASILHEQKGSKIYRPTLFDLLAHNALEFYQTPENSITKPAYKFEIDNEAFLSDSRSFSKLNINSKDSTSLELQALKVYQDLIQFHLNDNQPDALADVNILRYNFVKEHATFKNKDNLLIQAYTTEAERIKTHEASGLYTFEIANIYFQQGQDYLPVTNETNRWKIKDAELLCNSLIIKFPKSRAAEKSQILLKQIHQESLHIIAENYIPIQQDSKILVTYKNLKQLDFSIYKLSEKQFETFGKTYKQEEQLDFINKLKAENTWKSTLKNELDFQQHNTEILLPKLVNGRYLIVAKTNNKDNTFAYNTFQVTNISVVEKTEQDKQIYPFIDRNNGKPLSNLQVKITYRKNYRDSESSKNYTTNTLGEIELLKGNKTWSNVIMEATSHNDKAFFGDYYLNRKYEQREYKEQYRGFLFTDRSIYRPGQTVYFKGIVTQTTDDFTEVLTKHKVSAVLFNVNYEEVKKIELVTNEFGSVSGEFILPNSGLNGQYQIELSSNSNNISLNANTYFSVEEYKRPKFEAQFKPVSETYKVNDSITVKGNALAYAGSNITNAKVVYRVHRKVQYPRWYYWYRPAYISEPQEITHGESATNDKGEFEITFKALPDTSVDKKNLPVFNYEVTADITDLNGETRSTTTIVNVGYHALLATVSLNANLNKTNKEHQLNIDTKNLNGEFVPAQGTVKIYKLQAPDFVLRPRPWKYPDYQVLSEIEFKNKFPYEAYKDEDNSNNWKRGALVFEKSFNTEKSKELALGNMKKWESGQYVIVLESKDKFGQEVKDEARTTLFSASDKTIADKQLFSISTNKETYNVNDTVELTLASAAENLTVTIEVEKNKQTVNTYVIQLNNNKKTISIPVNNEDLGGFAVHYSLAYANSFESGTTYISVPFPKTDLEIETTTFRDKLQPGQDETWSFKIKGPKGEQVSAEILASMYDMSLNQFKPHDWSFNPIHLPTYRAYNHRNARISFSTEGFRVQNIQRYHAYYPQNNYDQLDWFGFSFTNIWVRHQYLRKIRSTASYNSALEEGIVVGTIYDENGLPLPGVNVIIKGNNSGTQTDFDGNFSIAAKTGDKLLFSFVGYSTKEYVINANNTFSLSMSPDVNSIDEVIVTGFGVKKDRKAIGYSVAKSEGAEMDAMENEDELNEEVSEEIPTDSKKEDFSQVTIRKNLQETAFFFPQLQTDDKGNVSFSFTTPEALTKWKLQLVAHTKNLESATTSLETVTQKELMVLPNAPRFLRQGDQITISTKIANLTKKELSGQAILQLFDATNGKAIDAELNNTLNTKAFTVDEKGNTEVSWNLSIPDDADAVQYKIIAKAGNYSDGEQNALPVLSNRMLVTETLPMWIRSNETRTFTLDKLKTNTSTTLKHHKLTLEMTSNPAWYAVQALPYLMEYPYECNEQIFSRYYANSLASHIANSNPRIQEVFNQWRNTDALLSNLEKNQELKSILIEETPWLRDAESETEQKKRIALLFDLNKMTSELEANIRKLKQNQKSNGSWAWFQGGRSNRYITQHIITGFGHLDKLDVNQNDSEESMIKRAISYLDKEFIEEYKDITKYSSKVDLSLDHLSYTQLHYLYMRSFFPEIKKSKEVESIIEYYQTQIQKYWISRSLYSKGLMALVSHRFEDEVTSTKILKSLKENSITSDELGMYWKANTSSWYWYQAPIETQALMIEAFSEIENDIETIDNLKIWLLKNKQTNRWKTTKATTEAVYALLLQGSDWLSVTEMVDVVIGGKTIEPSKLEDVKVEAGTGYYKTSWTGSEIKSDMAEVSLTKKGEGIAWGSLYWQYFEDLDKITSAETPLTLKKKLFLKTNTDFGEEISEITSETQLKIGDLVRVRIELTSDRDMEFLHMKDMRASGLEPVNVLSQYKWQDGLGYYESTKDAATNFFFDYLPKGVYVFEYDLRISNAGNMSNGITTIQSMYAPEFSSHSEGVRISVD</sequence>
<dbReference type="InterPro" id="IPR008969">
    <property type="entry name" value="CarboxyPept-like_regulatory"/>
</dbReference>
<dbReference type="Gene3D" id="2.60.40.1120">
    <property type="entry name" value="Carboxypeptidase-like, regulatory domain"/>
    <property type="match status" value="1"/>
</dbReference>
<evidence type="ECO:0000259" key="2">
    <source>
        <dbReference type="SMART" id="SM01359"/>
    </source>
</evidence>
<dbReference type="Pfam" id="PF13715">
    <property type="entry name" value="CarbopepD_reg_2"/>
    <property type="match status" value="1"/>
</dbReference>
<dbReference type="PANTHER" id="PTHR40094">
    <property type="entry name" value="ALPHA-2-MACROGLOBULIN HOMOLOG"/>
    <property type="match status" value="1"/>
</dbReference>
<dbReference type="SMART" id="SM01360">
    <property type="entry name" value="A2M"/>
    <property type="match status" value="1"/>
</dbReference>
<dbReference type="Pfam" id="PF01835">
    <property type="entry name" value="MG2"/>
    <property type="match status" value="1"/>
</dbReference>
<dbReference type="GO" id="GO:0004866">
    <property type="term" value="F:endopeptidase inhibitor activity"/>
    <property type="evidence" value="ECO:0007669"/>
    <property type="project" value="InterPro"/>
</dbReference>
<dbReference type="SMART" id="SM01359">
    <property type="entry name" value="A2M_N_2"/>
    <property type="match status" value="1"/>
</dbReference>
<dbReference type="Gene3D" id="1.50.10.20">
    <property type="match status" value="1"/>
</dbReference>
<feature type="domain" description="Alpha-2-macroglobulin bait region" evidence="2">
    <location>
        <begin position="969"/>
        <end position="1109"/>
    </location>
</feature>
<dbReference type="Gene3D" id="2.60.40.1930">
    <property type="match status" value="1"/>
</dbReference>
<dbReference type="PANTHER" id="PTHR40094:SF1">
    <property type="entry name" value="UBIQUITIN DOMAIN-CONTAINING PROTEIN"/>
    <property type="match status" value="1"/>
</dbReference>
<accession>A0A316DNZ0</accession>
<keyword evidence="5" id="KW-1185">Reference proteome</keyword>
<dbReference type="OrthoDB" id="9767116at2"/>
<evidence type="ECO:0000259" key="3">
    <source>
        <dbReference type="SMART" id="SM01360"/>
    </source>
</evidence>
<dbReference type="SUPFAM" id="SSF48239">
    <property type="entry name" value="Terpenoid cyclases/Protein prenyltransferases"/>
    <property type="match status" value="1"/>
</dbReference>
<dbReference type="InterPro" id="IPR008930">
    <property type="entry name" value="Terpenoid_cyclase/PrenylTrfase"/>
</dbReference>
<name>A0A316DNZ0_9FLAO</name>
<dbReference type="InterPro" id="IPR002890">
    <property type="entry name" value="MG2"/>
</dbReference>
<feature type="domain" description="Alpha-2-macroglobulin" evidence="3">
    <location>
        <begin position="1338"/>
        <end position="1428"/>
    </location>
</feature>
<comment type="similarity">
    <text evidence="1">Belongs to the protease inhibitor I39 (alpha-2-macroglobulin) family. Bacterial alpha-2-macroglobulin subfamily.</text>
</comment>
<dbReference type="InterPro" id="IPR011625">
    <property type="entry name" value="A2M_N_BRD"/>
</dbReference>
<dbReference type="InterPro" id="IPR001599">
    <property type="entry name" value="Macroglobln_a2"/>
</dbReference>
<dbReference type="Pfam" id="PF00207">
    <property type="entry name" value="A2M"/>
    <property type="match status" value="1"/>
</dbReference>
<dbReference type="RefSeq" id="WP_109682224.1">
    <property type="nucleotide sequence ID" value="NZ_QGGP01000003.1"/>
</dbReference>
<reference evidence="4 5" key="1">
    <citation type="submission" date="2018-05" db="EMBL/GenBank/DDBJ databases">
        <title>Genomic Encyclopedia of Archaeal and Bacterial Type Strains, Phase II (KMG-II): from individual species to whole genera.</title>
        <authorList>
            <person name="Goeker M."/>
        </authorList>
    </citation>
    <scope>NUCLEOTIDE SEQUENCE [LARGE SCALE GENOMIC DNA]</scope>
    <source>
        <strain evidence="4 5">DSM 22637</strain>
    </source>
</reference>
<protein>
    <submittedName>
        <fullName evidence="4">Alpha-2-macroglobulin family protein</fullName>
    </submittedName>
</protein>
<proteinExistence type="inferred from homology"/>
<gene>
    <name evidence="4" type="ORF">LX78_01719</name>
</gene>
<organism evidence="4 5">
    <name type="scientific">Xanthomarina spongicola</name>
    <dbReference type="NCBI Taxonomy" id="570520"/>
    <lineage>
        <taxon>Bacteria</taxon>
        <taxon>Pseudomonadati</taxon>
        <taxon>Bacteroidota</taxon>
        <taxon>Flavobacteriia</taxon>
        <taxon>Flavobacteriales</taxon>
        <taxon>Flavobacteriaceae</taxon>
        <taxon>Xanthomarina</taxon>
    </lineage>
</organism>
<evidence type="ECO:0000313" key="5">
    <source>
        <dbReference type="Proteomes" id="UP000245430"/>
    </source>
</evidence>
<dbReference type="Pfam" id="PF17973">
    <property type="entry name" value="bMG10"/>
    <property type="match status" value="1"/>
</dbReference>
<dbReference type="InterPro" id="IPR041246">
    <property type="entry name" value="Bact_MG10"/>
</dbReference>
<dbReference type="Pfam" id="PF07703">
    <property type="entry name" value="A2M_BRD"/>
    <property type="match status" value="1"/>
</dbReference>
<dbReference type="Proteomes" id="UP000245430">
    <property type="component" value="Unassembled WGS sequence"/>
</dbReference>